<evidence type="ECO:0000256" key="1">
    <source>
        <dbReference type="SAM" id="MobiDB-lite"/>
    </source>
</evidence>
<sequence length="411" mass="46124">MLFNTSEFGHFDSSCHVLDPHHLNVPDLQFSRFWGLLVGRYPQDHPTDLSKVLQLRPQSFPPSRHTDLHQHLNSQCDLRKEARGKSPAKERLRRRLGQNDRESSRPSSSAHTDVWAETPSPLEEVPHSAYRSSSVRVGREKHKRSDRSISEHRDRDVLPPSVPKKKARRGEQRAVWKDIGSNYFHPVWEKLRSDGSISLSEEQSDLGVKWSDIQNAAHLRQSFGISNSAHLVPTSYSETPGSSVHQVISFSDDDLRDVQLPHSDPLVITLKIGNYDVKRVLIDQGSFVEVMYQGLYEKLGLGESDLANFTSPLFGFSGESTTPLGKTTLPVLAGLINLQTEFIVIQASSPYNAIMGRDWLHRMKAVSSTLHQKLRFPTKDGIMEVNGDQVVAKQCVLTAIGQKAPKGMNST</sequence>
<accession>A0A2N9IBW7</accession>
<dbReference type="EMBL" id="OIVN01005635">
    <property type="protein sequence ID" value="SPD23396.1"/>
    <property type="molecule type" value="Genomic_DNA"/>
</dbReference>
<proteinExistence type="predicted"/>
<feature type="region of interest" description="Disordered" evidence="1">
    <location>
        <begin position="58"/>
        <end position="172"/>
    </location>
</feature>
<reference evidence="2" key="1">
    <citation type="submission" date="2018-02" db="EMBL/GenBank/DDBJ databases">
        <authorList>
            <person name="Cohen D.B."/>
            <person name="Kent A.D."/>
        </authorList>
    </citation>
    <scope>NUCLEOTIDE SEQUENCE</scope>
</reference>
<name>A0A2N9IBW7_FAGSY</name>
<organism evidence="2">
    <name type="scientific">Fagus sylvatica</name>
    <name type="common">Beechnut</name>
    <dbReference type="NCBI Taxonomy" id="28930"/>
    <lineage>
        <taxon>Eukaryota</taxon>
        <taxon>Viridiplantae</taxon>
        <taxon>Streptophyta</taxon>
        <taxon>Embryophyta</taxon>
        <taxon>Tracheophyta</taxon>
        <taxon>Spermatophyta</taxon>
        <taxon>Magnoliopsida</taxon>
        <taxon>eudicotyledons</taxon>
        <taxon>Gunneridae</taxon>
        <taxon>Pentapetalae</taxon>
        <taxon>rosids</taxon>
        <taxon>fabids</taxon>
        <taxon>Fagales</taxon>
        <taxon>Fagaceae</taxon>
        <taxon>Fagus</taxon>
    </lineage>
</organism>
<evidence type="ECO:0000313" key="2">
    <source>
        <dbReference type="EMBL" id="SPD23396.1"/>
    </source>
</evidence>
<dbReference type="Gene3D" id="2.40.70.10">
    <property type="entry name" value="Acid Proteases"/>
    <property type="match status" value="1"/>
</dbReference>
<dbReference type="InterPro" id="IPR021109">
    <property type="entry name" value="Peptidase_aspartic_dom_sf"/>
</dbReference>
<feature type="compositionally biased region" description="Basic and acidic residues" evidence="1">
    <location>
        <begin position="146"/>
        <end position="157"/>
    </location>
</feature>
<dbReference type="AlphaFoldDB" id="A0A2N9IBW7"/>
<protein>
    <submittedName>
        <fullName evidence="2">Uncharacterized protein</fullName>
    </submittedName>
</protein>
<dbReference type="CDD" id="cd00303">
    <property type="entry name" value="retropepsin_like"/>
    <property type="match status" value="1"/>
</dbReference>
<feature type="compositionally biased region" description="Basic and acidic residues" evidence="1">
    <location>
        <begin position="77"/>
        <end position="90"/>
    </location>
</feature>
<dbReference type="PANTHER" id="PTHR33240">
    <property type="entry name" value="OS08G0508500 PROTEIN"/>
    <property type="match status" value="1"/>
</dbReference>
<dbReference type="SUPFAM" id="SSF50630">
    <property type="entry name" value="Acid proteases"/>
    <property type="match status" value="1"/>
</dbReference>
<gene>
    <name evidence="2" type="ORF">FSB_LOCUS51278</name>
</gene>
<dbReference type="PANTHER" id="PTHR33240:SF8">
    <property type="entry name" value="OS03G0439900 PROTEIN"/>
    <property type="match status" value="1"/>
</dbReference>